<dbReference type="PANTHER" id="PTHR46523">
    <property type="entry name" value="DCTP PYROPHOSPHATASE 1"/>
    <property type="match status" value="1"/>
</dbReference>
<proteinExistence type="predicted"/>
<evidence type="ECO:0000313" key="1">
    <source>
        <dbReference type="EMBL" id="QDV67953.1"/>
    </source>
</evidence>
<dbReference type="RefSeq" id="WP_231753516.1">
    <property type="nucleotide sequence ID" value="NZ_CP036348.1"/>
</dbReference>
<dbReference type="GO" id="GO:0009143">
    <property type="term" value="P:nucleoside triphosphate catabolic process"/>
    <property type="evidence" value="ECO:0007669"/>
    <property type="project" value="InterPro"/>
</dbReference>
<evidence type="ECO:0000313" key="2">
    <source>
        <dbReference type="Proteomes" id="UP000315082"/>
    </source>
</evidence>
<dbReference type="Pfam" id="PF12643">
    <property type="entry name" value="MazG-like"/>
    <property type="match status" value="1"/>
</dbReference>
<accession>A0A518JQY9</accession>
<protein>
    <recommendedName>
        <fullName evidence="3">MazG nucleotide pyrophosphohydrolase domain protein</fullName>
    </recommendedName>
</protein>
<gene>
    <name evidence="1" type="ORF">Poly24_16590</name>
</gene>
<keyword evidence="2" id="KW-1185">Reference proteome</keyword>
<dbReference type="InterPro" id="IPR025984">
    <property type="entry name" value="DCTPP"/>
</dbReference>
<evidence type="ECO:0008006" key="3">
    <source>
        <dbReference type="Google" id="ProtNLM"/>
    </source>
</evidence>
<dbReference type="SUPFAM" id="SSF101386">
    <property type="entry name" value="all-alpha NTP pyrophosphatases"/>
    <property type="match status" value="1"/>
</dbReference>
<dbReference type="EMBL" id="CP036348">
    <property type="protein sequence ID" value="QDV67953.1"/>
    <property type="molecule type" value="Genomic_DNA"/>
</dbReference>
<dbReference type="GO" id="GO:0047429">
    <property type="term" value="F:nucleoside triphosphate diphosphatase activity"/>
    <property type="evidence" value="ECO:0007669"/>
    <property type="project" value="InterPro"/>
</dbReference>
<dbReference type="InterPro" id="IPR052555">
    <property type="entry name" value="dCTP_Pyrophosphatase"/>
</dbReference>
<reference evidence="1 2" key="1">
    <citation type="submission" date="2019-02" db="EMBL/GenBank/DDBJ databases">
        <title>Deep-cultivation of Planctomycetes and their phenomic and genomic characterization uncovers novel biology.</title>
        <authorList>
            <person name="Wiegand S."/>
            <person name="Jogler M."/>
            <person name="Boedeker C."/>
            <person name="Pinto D."/>
            <person name="Vollmers J."/>
            <person name="Rivas-Marin E."/>
            <person name="Kohn T."/>
            <person name="Peeters S.H."/>
            <person name="Heuer A."/>
            <person name="Rast P."/>
            <person name="Oberbeckmann S."/>
            <person name="Bunk B."/>
            <person name="Jeske O."/>
            <person name="Meyerdierks A."/>
            <person name="Storesund J.E."/>
            <person name="Kallscheuer N."/>
            <person name="Luecker S."/>
            <person name="Lage O.M."/>
            <person name="Pohl T."/>
            <person name="Merkel B.J."/>
            <person name="Hornburger P."/>
            <person name="Mueller R.-W."/>
            <person name="Bruemmer F."/>
            <person name="Labrenz M."/>
            <person name="Spormann A.M."/>
            <person name="Op den Camp H."/>
            <person name="Overmann J."/>
            <person name="Amann R."/>
            <person name="Jetten M.S.M."/>
            <person name="Mascher T."/>
            <person name="Medema M.H."/>
            <person name="Devos D.P."/>
            <person name="Kaster A.-K."/>
            <person name="Ovreas L."/>
            <person name="Rohde M."/>
            <person name="Galperin M.Y."/>
            <person name="Jogler C."/>
        </authorList>
    </citation>
    <scope>NUCLEOTIDE SEQUENCE [LARGE SCALE GENOMIC DNA]</scope>
    <source>
        <strain evidence="1 2">Poly24</strain>
    </source>
</reference>
<name>A0A518JQY9_9BACT</name>
<dbReference type="KEGG" id="rcf:Poly24_16590"/>
<dbReference type="CDD" id="cd11537">
    <property type="entry name" value="NTP-PPase_RS21-C6_like"/>
    <property type="match status" value="1"/>
</dbReference>
<dbReference type="Gene3D" id="1.10.287.1080">
    <property type="entry name" value="MazG-like"/>
    <property type="match status" value="1"/>
</dbReference>
<dbReference type="PANTHER" id="PTHR46523:SF1">
    <property type="entry name" value="DCTP PYROPHOSPHATASE 1"/>
    <property type="match status" value="1"/>
</dbReference>
<sequence length="124" mass="14127">MDRPMQDDQTSVADLRRVVQRFVAERQWERFHTPKNLSMSLSVEVAELMEHFQWRTPEESAAIAQDPELLTEVAHEMADVACYLLALSASLGVDLSSAIERKMVLNRKKYPADQCLGQWAPPKA</sequence>
<dbReference type="Proteomes" id="UP000315082">
    <property type="component" value="Chromosome"/>
</dbReference>
<organism evidence="1 2">
    <name type="scientific">Rosistilla carotiformis</name>
    <dbReference type="NCBI Taxonomy" id="2528017"/>
    <lineage>
        <taxon>Bacteria</taxon>
        <taxon>Pseudomonadati</taxon>
        <taxon>Planctomycetota</taxon>
        <taxon>Planctomycetia</taxon>
        <taxon>Pirellulales</taxon>
        <taxon>Pirellulaceae</taxon>
        <taxon>Rosistilla</taxon>
    </lineage>
</organism>
<dbReference type="PIRSF" id="PIRSF029826">
    <property type="entry name" value="UCP029826_pph"/>
    <property type="match status" value="1"/>
</dbReference>
<dbReference type="AlphaFoldDB" id="A0A518JQY9"/>